<name>A0A0V1D4G9_TRIBR</name>
<evidence type="ECO:0000313" key="1">
    <source>
        <dbReference type="EMBL" id="KRY56276.1"/>
    </source>
</evidence>
<evidence type="ECO:0000313" key="2">
    <source>
        <dbReference type="Proteomes" id="UP000054653"/>
    </source>
</evidence>
<dbReference type="Proteomes" id="UP000054653">
    <property type="component" value="Unassembled WGS sequence"/>
</dbReference>
<accession>A0A0V1D4G9</accession>
<proteinExistence type="predicted"/>
<sequence length="61" mass="7267">MKKNIYTKYKRNLNIRVGYRRRRFGSRDDVIRVKGYFVCCCAKSISLPERDQPPPFSLDLP</sequence>
<reference evidence="1 2" key="1">
    <citation type="submission" date="2015-01" db="EMBL/GenBank/DDBJ databases">
        <title>Evolution of Trichinella species and genotypes.</title>
        <authorList>
            <person name="Korhonen P.K."/>
            <person name="Edoardo P."/>
            <person name="Giuseppe L.R."/>
            <person name="Gasser R.B."/>
        </authorList>
    </citation>
    <scope>NUCLEOTIDE SEQUENCE [LARGE SCALE GENOMIC DNA]</scope>
    <source>
        <strain evidence="1">ISS120</strain>
    </source>
</reference>
<protein>
    <submittedName>
        <fullName evidence="1">Uncharacterized protein</fullName>
    </submittedName>
</protein>
<organism evidence="1 2">
    <name type="scientific">Trichinella britovi</name>
    <name type="common">Parasitic roundworm</name>
    <dbReference type="NCBI Taxonomy" id="45882"/>
    <lineage>
        <taxon>Eukaryota</taxon>
        <taxon>Metazoa</taxon>
        <taxon>Ecdysozoa</taxon>
        <taxon>Nematoda</taxon>
        <taxon>Enoplea</taxon>
        <taxon>Dorylaimia</taxon>
        <taxon>Trichinellida</taxon>
        <taxon>Trichinellidae</taxon>
        <taxon>Trichinella</taxon>
    </lineage>
</organism>
<comment type="caution">
    <text evidence="1">The sequence shown here is derived from an EMBL/GenBank/DDBJ whole genome shotgun (WGS) entry which is preliminary data.</text>
</comment>
<dbReference type="AlphaFoldDB" id="A0A0V1D4G9"/>
<gene>
    <name evidence="1" type="ORF">T03_15981</name>
</gene>
<keyword evidence="2" id="KW-1185">Reference proteome</keyword>
<dbReference type="EMBL" id="JYDI01000045">
    <property type="protein sequence ID" value="KRY56276.1"/>
    <property type="molecule type" value="Genomic_DNA"/>
</dbReference>